<gene>
    <name evidence="3" type="ORF">AB675_251</name>
</gene>
<feature type="coiled-coil region" evidence="1">
    <location>
        <begin position="113"/>
        <end position="207"/>
    </location>
</feature>
<dbReference type="EMBL" id="LFJN01000001">
    <property type="protein sequence ID" value="KPI45756.1"/>
    <property type="molecule type" value="Genomic_DNA"/>
</dbReference>
<keyword evidence="1" id="KW-0175">Coiled coil</keyword>
<organism evidence="3 4">
    <name type="scientific">Cyphellophora attinorum</name>
    <dbReference type="NCBI Taxonomy" id="1664694"/>
    <lineage>
        <taxon>Eukaryota</taxon>
        <taxon>Fungi</taxon>
        <taxon>Dikarya</taxon>
        <taxon>Ascomycota</taxon>
        <taxon>Pezizomycotina</taxon>
        <taxon>Eurotiomycetes</taxon>
        <taxon>Chaetothyriomycetidae</taxon>
        <taxon>Chaetothyriales</taxon>
        <taxon>Cyphellophoraceae</taxon>
        <taxon>Cyphellophora</taxon>
    </lineage>
</organism>
<dbReference type="OrthoDB" id="4156714at2759"/>
<proteinExistence type="predicted"/>
<dbReference type="STRING" id="1664694.A0A0N1HY89"/>
<dbReference type="AlphaFoldDB" id="A0A0N1HY89"/>
<dbReference type="Proteomes" id="UP000038010">
    <property type="component" value="Unassembled WGS sequence"/>
</dbReference>
<evidence type="ECO:0000256" key="2">
    <source>
        <dbReference type="SAM" id="MobiDB-lite"/>
    </source>
</evidence>
<accession>A0A0N1HY89</accession>
<feature type="compositionally biased region" description="Polar residues" evidence="2">
    <location>
        <begin position="84"/>
        <end position="94"/>
    </location>
</feature>
<protein>
    <submittedName>
        <fullName evidence="3">Uncharacterized protein</fullName>
    </submittedName>
</protein>
<feature type="region of interest" description="Disordered" evidence="2">
    <location>
        <begin position="75"/>
        <end position="101"/>
    </location>
</feature>
<evidence type="ECO:0000313" key="4">
    <source>
        <dbReference type="Proteomes" id="UP000038010"/>
    </source>
</evidence>
<reference evidence="3 4" key="1">
    <citation type="submission" date="2015-06" db="EMBL/GenBank/DDBJ databases">
        <title>Draft genome of the ant-associated black yeast Phialophora attae CBS 131958.</title>
        <authorList>
            <person name="Moreno L.F."/>
            <person name="Stielow B.J."/>
            <person name="de Hoog S."/>
            <person name="Vicente V.A."/>
            <person name="Weiss V.A."/>
            <person name="de Vries M."/>
            <person name="Cruz L.M."/>
            <person name="Souza E.M."/>
        </authorList>
    </citation>
    <scope>NUCLEOTIDE SEQUENCE [LARGE SCALE GENOMIC DNA]</scope>
    <source>
        <strain evidence="3 4">CBS 131958</strain>
    </source>
</reference>
<name>A0A0N1HY89_9EURO</name>
<keyword evidence="4" id="KW-1185">Reference proteome</keyword>
<evidence type="ECO:0000256" key="1">
    <source>
        <dbReference type="SAM" id="Coils"/>
    </source>
</evidence>
<comment type="caution">
    <text evidence="3">The sequence shown here is derived from an EMBL/GenBank/DDBJ whole genome shotgun (WGS) entry which is preliminary data.</text>
</comment>
<dbReference type="VEuPathDB" id="FungiDB:AB675_251"/>
<dbReference type="GeneID" id="28734366"/>
<sequence length="527" mass="59813">MKGNTPKGRQERGPLSRAMADPNASGSKLSRADARQHVDIEMPDQPSATTRYAEQHDTHMSETPMSDMALTAAVHASQDRGPDQSMSPGNTRPTGSAEVEHERIDPHVLQSRLQTCERQCRALRDDNAQAMQERDTAREQFATCEAALMLHKNSMETERKERGRQIHELSKQNRDLQQRITFNDQERARLAEQLESVTKEFQNRKKESSMLRETIQQQSAYIETSVTKAQNAAVRLLSDTVSNSLPDDQIRRCFESLFDELHEWSRTNSNKDPGVIKTVPFRKKLDNSGLVHRLDPDDPNTALEFDLEDSTATDTLLNADLSIEICERFLGTPFFVAEQIQTIGSQASPVDHHDSTDRALERLLRRLKKDAGDRISIAHTWRASTVRVLAETARLQGRLDRMFDTHAAEILLEAGPLLDSRLSKRERSDFAELVQKFGNLALQLWSQNHEPKYVLPRMLKGMQFKHSSPDMEAARVVGLEKGDRSLDGRPIMVVLQPLIQGFGDQNGHDYDKHRIWSKAVVWVSNRS</sequence>
<feature type="region of interest" description="Disordered" evidence="2">
    <location>
        <begin position="1"/>
        <end position="60"/>
    </location>
</feature>
<evidence type="ECO:0000313" key="3">
    <source>
        <dbReference type="EMBL" id="KPI45756.1"/>
    </source>
</evidence>
<dbReference type="RefSeq" id="XP_018005719.1">
    <property type="nucleotide sequence ID" value="XM_018142497.1"/>
</dbReference>
<feature type="compositionally biased region" description="Basic and acidic residues" evidence="2">
    <location>
        <begin position="30"/>
        <end position="40"/>
    </location>
</feature>